<dbReference type="GO" id="GO:0030182">
    <property type="term" value="P:neuron differentiation"/>
    <property type="evidence" value="ECO:0007669"/>
    <property type="project" value="TreeGrafter"/>
</dbReference>
<dbReference type="STRING" id="7222.B4J903"/>
<dbReference type="OrthoDB" id="6159439at2759"/>
<dbReference type="InterPro" id="IPR020479">
    <property type="entry name" value="HD_metazoa"/>
</dbReference>
<dbReference type="PROSITE" id="PS50071">
    <property type="entry name" value="HOMEOBOX_2"/>
    <property type="match status" value="1"/>
</dbReference>
<dbReference type="GO" id="GO:0005634">
    <property type="term" value="C:nucleus"/>
    <property type="evidence" value="ECO:0007669"/>
    <property type="project" value="UniProtKB-SubCell"/>
</dbReference>
<dbReference type="SMART" id="SM00389">
    <property type="entry name" value="HOX"/>
    <property type="match status" value="1"/>
</dbReference>
<organism evidence="12">
    <name type="scientific">Drosophila grimshawi</name>
    <name type="common">Hawaiian fruit fly</name>
    <name type="synonym">Idiomyia grimshawi</name>
    <dbReference type="NCBI Taxonomy" id="7222"/>
    <lineage>
        <taxon>Eukaryota</taxon>
        <taxon>Metazoa</taxon>
        <taxon>Ecdysozoa</taxon>
        <taxon>Arthropoda</taxon>
        <taxon>Hexapoda</taxon>
        <taxon>Insecta</taxon>
        <taxon>Pterygota</taxon>
        <taxon>Neoptera</taxon>
        <taxon>Endopterygota</taxon>
        <taxon>Diptera</taxon>
        <taxon>Brachycera</taxon>
        <taxon>Muscomorpha</taxon>
        <taxon>Ephydroidea</taxon>
        <taxon>Drosophilidae</taxon>
        <taxon>Drosophila</taxon>
        <taxon>Hawaiian Drosophila</taxon>
    </lineage>
</organism>
<dbReference type="FunCoup" id="B4J903">
    <property type="interactions" value="158"/>
</dbReference>
<feature type="compositionally biased region" description="Acidic residues" evidence="9">
    <location>
        <begin position="77"/>
        <end position="90"/>
    </location>
</feature>
<dbReference type="PRINTS" id="PR00024">
    <property type="entry name" value="HOMEOBOX"/>
</dbReference>
<feature type="compositionally biased region" description="Low complexity" evidence="9">
    <location>
        <begin position="286"/>
        <end position="302"/>
    </location>
</feature>
<dbReference type="PRINTS" id="PR00026">
    <property type="entry name" value="ENGRAILED"/>
</dbReference>
<dbReference type="InterPro" id="IPR009057">
    <property type="entry name" value="Homeodomain-like_sf"/>
</dbReference>
<feature type="region of interest" description="Disordered" evidence="9">
    <location>
        <begin position="278"/>
        <end position="302"/>
    </location>
</feature>
<proteinExistence type="inferred from homology"/>
<dbReference type="EMBL" id="CH916367">
    <property type="protein sequence ID" value="EDW01352.1"/>
    <property type="molecule type" value="Genomic_DNA"/>
</dbReference>
<reference evidence="11 12" key="1">
    <citation type="journal article" date="2007" name="Nature">
        <title>Evolution of genes and genomes on the Drosophila phylogeny.</title>
        <authorList>
            <consortium name="Drosophila 12 Genomes Consortium"/>
            <person name="Clark A.G."/>
            <person name="Eisen M.B."/>
            <person name="Smith D.R."/>
            <person name="Bergman C.M."/>
            <person name="Oliver B."/>
            <person name="Markow T.A."/>
            <person name="Kaufman T.C."/>
            <person name="Kellis M."/>
            <person name="Gelbart W."/>
            <person name="Iyer V.N."/>
            <person name="Pollard D.A."/>
            <person name="Sackton T.B."/>
            <person name="Larracuente A.M."/>
            <person name="Singh N.D."/>
            <person name="Abad J.P."/>
            <person name="Abt D.N."/>
            <person name="Adryan B."/>
            <person name="Aguade M."/>
            <person name="Akashi H."/>
            <person name="Anderson W.W."/>
            <person name="Aquadro C.F."/>
            <person name="Ardell D.H."/>
            <person name="Arguello R."/>
            <person name="Artieri C.G."/>
            <person name="Barbash D.A."/>
            <person name="Barker D."/>
            <person name="Barsanti P."/>
            <person name="Batterham P."/>
            <person name="Batzoglou S."/>
            <person name="Begun D."/>
            <person name="Bhutkar A."/>
            <person name="Blanco E."/>
            <person name="Bosak S.A."/>
            <person name="Bradley R.K."/>
            <person name="Brand A.D."/>
            <person name="Brent M.R."/>
            <person name="Brooks A.N."/>
            <person name="Brown R.H."/>
            <person name="Butlin R.K."/>
            <person name="Caggese C."/>
            <person name="Calvi B.R."/>
            <person name="Bernardo de Carvalho A."/>
            <person name="Caspi A."/>
            <person name="Castrezana S."/>
            <person name="Celniker S.E."/>
            <person name="Chang J.L."/>
            <person name="Chapple C."/>
            <person name="Chatterji S."/>
            <person name="Chinwalla A."/>
            <person name="Civetta A."/>
            <person name="Clifton S.W."/>
            <person name="Comeron J.M."/>
            <person name="Costello J.C."/>
            <person name="Coyne J.A."/>
            <person name="Daub J."/>
            <person name="David R.G."/>
            <person name="Delcher A.L."/>
            <person name="Delehaunty K."/>
            <person name="Do C.B."/>
            <person name="Ebling H."/>
            <person name="Edwards K."/>
            <person name="Eickbush T."/>
            <person name="Evans J.D."/>
            <person name="Filipski A."/>
            <person name="Findeiss S."/>
            <person name="Freyhult E."/>
            <person name="Fulton L."/>
            <person name="Fulton R."/>
            <person name="Garcia A.C."/>
            <person name="Gardiner A."/>
            <person name="Garfield D.A."/>
            <person name="Garvin B.E."/>
            <person name="Gibson G."/>
            <person name="Gilbert D."/>
            <person name="Gnerre S."/>
            <person name="Godfrey J."/>
            <person name="Good R."/>
            <person name="Gotea V."/>
            <person name="Gravely B."/>
            <person name="Greenberg A.J."/>
            <person name="Griffiths-Jones S."/>
            <person name="Gross S."/>
            <person name="Guigo R."/>
            <person name="Gustafson E.A."/>
            <person name="Haerty W."/>
            <person name="Hahn M.W."/>
            <person name="Halligan D.L."/>
            <person name="Halpern A.L."/>
            <person name="Halter G.M."/>
            <person name="Han M.V."/>
            <person name="Heger A."/>
            <person name="Hillier L."/>
            <person name="Hinrichs A.S."/>
            <person name="Holmes I."/>
            <person name="Hoskins R.A."/>
            <person name="Hubisz M.J."/>
            <person name="Hultmark D."/>
            <person name="Huntley M.A."/>
            <person name="Jaffe D.B."/>
            <person name="Jagadeeshan S."/>
            <person name="Jeck W.R."/>
            <person name="Johnson J."/>
            <person name="Jones C.D."/>
            <person name="Jordan W.C."/>
            <person name="Karpen G.H."/>
            <person name="Kataoka E."/>
            <person name="Keightley P.D."/>
            <person name="Kheradpour P."/>
            <person name="Kirkness E.F."/>
            <person name="Koerich L.B."/>
            <person name="Kristiansen K."/>
            <person name="Kudrna D."/>
            <person name="Kulathinal R.J."/>
            <person name="Kumar S."/>
            <person name="Kwok R."/>
            <person name="Lander E."/>
            <person name="Langley C.H."/>
            <person name="Lapoint R."/>
            <person name="Lazzaro B.P."/>
            <person name="Lee S.J."/>
            <person name="Levesque L."/>
            <person name="Li R."/>
            <person name="Lin C.F."/>
            <person name="Lin M.F."/>
            <person name="Lindblad-Toh K."/>
            <person name="Llopart A."/>
            <person name="Long M."/>
            <person name="Low L."/>
            <person name="Lozovsky E."/>
            <person name="Lu J."/>
            <person name="Luo M."/>
            <person name="Machado C.A."/>
            <person name="Makalowski W."/>
            <person name="Marzo M."/>
            <person name="Matsuda M."/>
            <person name="Matzkin L."/>
            <person name="McAllister B."/>
            <person name="McBride C.S."/>
            <person name="McKernan B."/>
            <person name="McKernan K."/>
            <person name="Mendez-Lago M."/>
            <person name="Minx P."/>
            <person name="Mollenhauer M.U."/>
            <person name="Montooth K."/>
            <person name="Mount S.M."/>
            <person name="Mu X."/>
            <person name="Myers E."/>
            <person name="Negre B."/>
            <person name="Newfeld S."/>
            <person name="Nielsen R."/>
            <person name="Noor M.A."/>
            <person name="O'Grady P."/>
            <person name="Pachter L."/>
            <person name="Papaceit M."/>
            <person name="Parisi M.J."/>
            <person name="Parisi M."/>
            <person name="Parts L."/>
            <person name="Pedersen J.S."/>
            <person name="Pesole G."/>
            <person name="Phillippy A.M."/>
            <person name="Ponting C.P."/>
            <person name="Pop M."/>
            <person name="Porcelli D."/>
            <person name="Powell J.R."/>
            <person name="Prohaska S."/>
            <person name="Pruitt K."/>
            <person name="Puig M."/>
            <person name="Quesneville H."/>
            <person name="Ram K.R."/>
            <person name="Rand D."/>
            <person name="Rasmussen M.D."/>
            <person name="Reed L.K."/>
            <person name="Reenan R."/>
            <person name="Reily A."/>
            <person name="Remington K.A."/>
            <person name="Rieger T.T."/>
            <person name="Ritchie M.G."/>
            <person name="Robin C."/>
            <person name="Rogers Y.H."/>
            <person name="Rohde C."/>
            <person name="Rozas J."/>
            <person name="Rubenfield M.J."/>
            <person name="Ruiz A."/>
            <person name="Russo S."/>
            <person name="Salzberg S.L."/>
            <person name="Sanchez-Gracia A."/>
            <person name="Saranga D.J."/>
            <person name="Sato H."/>
            <person name="Schaeffer S.W."/>
            <person name="Schatz M.C."/>
            <person name="Schlenke T."/>
            <person name="Schwartz R."/>
            <person name="Segarra C."/>
            <person name="Singh R.S."/>
            <person name="Sirot L."/>
            <person name="Sirota M."/>
            <person name="Sisneros N.B."/>
            <person name="Smith C.D."/>
            <person name="Smith T.F."/>
            <person name="Spieth J."/>
            <person name="Stage D.E."/>
            <person name="Stark A."/>
            <person name="Stephan W."/>
            <person name="Strausberg R.L."/>
            <person name="Strempel S."/>
            <person name="Sturgill D."/>
            <person name="Sutton G."/>
            <person name="Sutton G.G."/>
            <person name="Tao W."/>
            <person name="Teichmann S."/>
            <person name="Tobari Y.N."/>
            <person name="Tomimura Y."/>
            <person name="Tsolas J.M."/>
            <person name="Valente V.L."/>
            <person name="Venter E."/>
            <person name="Venter J.C."/>
            <person name="Vicario S."/>
            <person name="Vieira F.G."/>
            <person name="Vilella A.J."/>
            <person name="Villasante A."/>
            <person name="Walenz B."/>
            <person name="Wang J."/>
            <person name="Wasserman M."/>
            <person name="Watts T."/>
            <person name="Wilson D."/>
            <person name="Wilson R.K."/>
            <person name="Wing R.A."/>
            <person name="Wolfner M.F."/>
            <person name="Wong A."/>
            <person name="Wong G.K."/>
            <person name="Wu C.I."/>
            <person name="Wu G."/>
            <person name="Yamamoto D."/>
            <person name="Yang H.P."/>
            <person name="Yang S.P."/>
            <person name="Yorke J.A."/>
            <person name="Yoshida K."/>
            <person name="Zdobnov E."/>
            <person name="Zhang P."/>
            <person name="Zhang Y."/>
            <person name="Zimin A.V."/>
            <person name="Baldwin J."/>
            <person name="Abdouelleil A."/>
            <person name="Abdulkadir J."/>
            <person name="Abebe A."/>
            <person name="Abera B."/>
            <person name="Abreu J."/>
            <person name="Acer S.C."/>
            <person name="Aftuck L."/>
            <person name="Alexander A."/>
            <person name="An P."/>
            <person name="Anderson E."/>
            <person name="Anderson S."/>
            <person name="Arachi H."/>
            <person name="Azer M."/>
            <person name="Bachantsang P."/>
            <person name="Barry A."/>
            <person name="Bayul T."/>
            <person name="Berlin A."/>
            <person name="Bessette D."/>
            <person name="Bloom T."/>
            <person name="Blye J."/>
            <person name="Boguslavskiy L."/>
            <person name="Bonnet C."/>
            <person name="Boukhgalter B."/>
            <person name="Bourzgui I."/>
            <person name="Brown A."/>
            <person name="Cahill P."/>
            <person name="Channer S."/>
            <person name="Cheshatsang Y."/>
            <person name="Chuda L."/>
            <person name="Citroen M."/>
            <person name="Collymore A."/>
            <person name="Cooke P."/>
            <person name="Costello M."/>
            <person name="D'Aco K."/>
            <person name="Daza R."/>
            <person name="De Haan G."/>
            <person name="DeGray S."/>
            <person name="DeMaso C."/>
            <person name="Dhargay N."/>
            <person name="Dooley K."/>
            <person name="Dooley E."/>
            <person name="Doricent M."/>
            <person name="Dorje P."/>
            <person name="Dorjee K."/>
            <person name="Dupes A."/>
            <person name="Elong R."/>
            <person name="Falk J."/>
            <person name="Farina A."/>
            <person name="Faro S."/>
            <person name="Ferguson D."/>
            <person name="Fisher S."/>
            <person name="Foley C.D."/>
            <person name="Franke A."/>
            <person name="Friedrich D."/>
            <person name="Gadbois L."/>
            <person name="Gearin G."/>
            <person name="Gearin C.R."/>
            <person name="Giannoukos G."/>
            <person name="Goode T."/>
            <person name="Graham J."/>
            <person name="Grandbois E."/>
            <person name="Grewal S."/>
            <person name="Gyaltsen K."/>
            <person name="Hafez N."/>
            <person name="Hagos B."/>
            <person name="Hall J."/>
            <person name="Henson C."/>
            <person name="Hollinger A."/>
            <person name="Honan T."/>
            <person name="Huard M.D."/>
            <person name="Hughes L."/>
            <person name="Hurhula B."/>
            <person name="Husby M.E."/>
            <person name="Kamat A."/>
            <person name="Kanga B."/>
            <person name="Kashin S."/>
            <person name="Khazanovich D."/>
            <person name="Kisner P."/>
            <person name="Lance K."/>
            <person name="Lara M."/>
            <person name="Lee W."/>
            <person name="Lennon N."/>
            <person name="Letendre F."/>
            <person name="LeVine R."/>
            <person name="Lipovsky A."/>
            <person name="Liu X."/>
            <person name="Liu J."/>
            <person name="Liu S."/>
            <person name="Lokyitsang T."/>
            <person name="Lokyitsang Y."/>
            <person name="Lubonja R."/>
            <person name="Lui A."/>
            <person name="MacDonald P."/>
            <person name="Magnisalis V."/>
            <person name="Maru K."/>
            <person name="Matthews C."/>
            <person name="McCusker W."/>
            <person name="McDonough S."/>
            <person name="Mehta T."/>
            <person name="Meldrim J."/>
            <person name="Meneus L."/>
            <person name="Mihai O."/>
            <person name="Mihalev A."/>
            <person name="Mihova T."/>
            <person name="Mittelman R."/>
            <person name="Mlenga V."/>
            <person name="Montmayeur A."/>
            <person name="Mulrain L."/>
            <person name="Navidi A."/>
            <person name="Naylor J."/>
            <person name="Negash T."/>
            <person name="Nguyen T."/>
            <person name="Nguyen N."/>
            <person name="Nicol R."/>
            <person name="Norbu C."/>
            <person name="Norbu N."/>
            <person name="Novod N."/>
            <person name="O'Neill B."/>
            <person name="Osman S."/>
            <person name="Markiewicz E."/>
            <person name="Oyono O.L."/>
            <person name="Patti C."/>
            <person name="Phunkhang P."/>
            <person name="Pierre F."/>
            <person name="Priest M."/>
            <person name="Raghuraman S."/>
            <person name="Rege F."/>
            <person name="Reyes R."/>
            <person name="Rise C."/>
            <person name="Rogov P."/>
            <person name="Ross K."/>
            <person name="Ryan E."/>
            <person name="Settipalli S."/>
            <person name="Shea T."/>
            <person name="Sherpa N."/>
            <person name="Shi L."/>
            <person name="Shih D."/>
            <person name="Sparrow T."/>
            <person name="Spaulding J."/>
            <person name="Stalker J."/>
            <person name="Stange-Thomann N."/>
            <person name="Stavropoulos S."/>
            <person name="Stone C."/>
            <person name="Strader C."/>
            <person name="Tesfaye S."/>
            <person name="Thomson T."/>
            <person name="Thoulutsang Y."/>
            <person name="Thoulutsang D."/>
            <person name="Topham K."/>
            <person name="Topping I."/>
            <person name="Tsamla T."/>
            <person name="Vassiliev H."/>
            <person name="Vo A."/>
            <person name="Wangchuk T."/>
            <person name="Wangdi T."/>
            <person name="Weiand M."/>
            <person name="Wilkinson J."/>
            <person name="Wilson A."/>
            <person name="Yadav S."/>
            <person name="Young G."/>
            <person name="Yu Q."/>
            <person name="Zembek L."/>
            <person name="Zhong D."/>
            <person name="Zimmer A."/>
            <person name="Zwirko Z."/>
            <person name="Jaffe D.B."/>
            <person name="Alvarez P."/>
            <person name="Brockman W."/>
            <person name="Butler J."/>
            <person name="Chin C."/>
            <person name="Gnerre S."/>
            <person name="Grabherr M."/>
            <person name="Kleber M."/>
            <person name="Mauceli E."/>
            <person name="MacCallum I."/>
        </authorList>
    </citation>
    <scope>NUCLEOTIDE SEQUENCE [LARGE SCALE GENOMIC DNA]</scope>
    <source>
        <strain evidence="12">Tucson 15287-2541.00</strain>
    </source>
</reference>
<feature type="region of interest" description="Disordered" evidence="9">
    <location>
        <begin position="473"/>
        <end position="524"/>
    </location>
</feature>
<feature type="region of interest" description="Disordered" evidence="9">
    <location>
        <begin position="400"/>
        <end position="457"/>
    </location>
</feature>
<dbReference type="SMR" id="B4J903"/>
<dbReference type="InterPro" id="IPR017970">
    <property type="entry name" value="Homeobox_CS"/>
</dbReference>
<feature type="compositionally biased region" description="Low complexity" evidence="9">
    <location>
        <begin position="47"/>
        <end position="58"/>
    </location>
</feature>
<dbReference type="InterPro" id="IPR000747">
    <property type="entry name" value="HD_engrailed"/>
</dbReference>
<dbReference type="HOGENOM" id="CLU_034034_0_0_1"/>
<dbReference type="GO" id="GO:0007474">
    <property type="term" value="P:imaginal disc-derived wing vein specification"/>
    <property type="evidence" value="ECO:0007669"/>
    <property type="project" value="EnsemblMetazoa"/>
</dbReference>
<feature type="region of interest" description="Disordered" evidence="9">
    <location>
        <begin position="1"/>
        <end position="90"/>
    </location>
</feature>
<dbReference type="GO" id="GO:0000978">
    <property type="term" value="F:RNA polymerase II cis-regulatory region sequence-specific DNA binding"/>
    <property type="evidence" value="ECO:0007669"/>
    <property type="project" value="TreeGrafter"/>
</dbReference>
<dbReference type="PANTHER" id="PTHR24341">
    <property type="entry name" value="HOMEOBOX PROTEIN ENGRAILED"/>
    <property type="match status" value="1"/>
</dbReference>
<dbReference type="InterPro" id="IPR000047">
    <property type="entry name" value="HTH_motif"/>
</dbReference>
<dbReference type="PANTHER" id="PTHR24341:SF6">
    <property type="entry name" value="HOMEOBOX PROTEIN INVECTED"/>
    <property type="match status" value="1"/>
</dbReference>
<comment type="similarity">
    <text evidence="8">Belongs to the Engrailed homeobox family.</text>
</comment>
<dbReference type="FunFam" id="1.10.10.60:FF:000345">
    <property type="entry name" value="Homeobox protein engrailed-like"/>
    <property type="match status" value="1"/>
</dbReference>
<evidence type="ECO:0000256" key="7">
    <source>
        <dbReference type="RuleBase" id="RU000682"/>
    </source>
</evidence>
<keyword evidence="2" id="KW-0217">Developmental protein</keyword>
<evidence type="ECO:0000313" key="12">
    <source>
        <dbReference type="Proteomes" id="UP000001070"/>
    </source>
</evidence>
<feature type="compositionally biased region" description="Polar residues" evidence="9">
    <location>
        <begin position="1"/>
        <end position="22"/>
    </location>
</feature>
<dbReference type="Pfam" id="PF10525">
    <property type="entry name" value="Engrail_1_C_sig"/>
    <property type="match status" value="1"/>
</dbReference>
<feature type="compositionally biased region" description="Polar residues" evidence="9">
    <location>
        <begin position="31"/>
        <end position="42"/>
    </location>
</feature>
<dbReference type="AlphaFoldDB" id="B4J903"/>
<dbReference type="PROSITE" id="PS00027">
    <property type="entry name" value="HOMEOBOX_1"/>
    <property type="match status" value="1"/>
</dbReference>
<evidence type="ECO:0000256" key="6">
    <source>
        <dbReference type="PROSITE-ProRule" id="PRU00108"/>
    </source>
</evidence>
<dbReference type="PROSITE" id="PS00033">
    <property type="entry name" value="ENGRAILED"/>
    <property type="match status" value="1"/>
</dbReference>
<evidence type="ECO:0000259" key="10">
    <source>
        <dbReference type="PROSITE" id="PS50071"/>
    </source>
</evidence>
<evidence type="ECO:0000256" key="4">
    <source>
        <dbReference type="ARBA" id="ARBA00023155"/>
    </source>
</evidence>
<feature type="DNA-binding region" description="Homeobox" evidence="6">
    <location>
        <begin position="520"/>
        <end position="579"/>
    </location>
</feature>
<feature type="compositionally biased region" description="Low complexity" evidence="9">
    <location>
        <begin position="400"/>
        <end position="419"/>
    </location>
</feature>
<evidence type="ECO:0000256" key="8">
    <source>
        <dbReference type="RuleBase" id="RU510713"/>
    </source>
</evidence>
<name>B4J903_DROGR</name>
<accession>B4J903</accession>
<sequence length="628" mass="66438">MSTLASSRHPTLNLNLNRSLTPKRSIENQRVESQLADQQPGSGSMHPDCLPLPLDPLDPGVPGSHGSSPQLQKPNAGDEDASSACDDADDDDEEHLVNILDDDHGDNNDDMMEEELEEDCEEECDDAASCCSENSVLSVGQEQSQVAAAQARQRLLMSQLYRPSAFSSVSAAGQPIEEDPGDPVIIAPASFQEEFLRKSQLYAEELMKQQMQLMAAARVNALTAAVMPLGGLRPGPKMTQQLQMAAAAAAAAAMRPTTGQDALAQLTATALGIAPPTPPHHPHHISNSNNNNNLNNNHNLNNNENLHERALKFSIDNILKADFGSRLQQRLAASGAAAAAAAAAAAISSAQLKAPRKTPKPLNLAQTQSSAGVQLQLQLQTQTQPSLSFSSSLANICSNSNDSNSTATSSSTNNNNNNNPAAVDLVKSPNATSPADAANGSKSNEDQGATATSTSTSSTPIVWPAWVYCTRYSDRPSSGPRTRKPKKSAATSAAGGGSGDKSDPDGNSGCGGSGNSVSEDKRPRTAFSGAQLARLKHEFNENRYLTEKRRQQLSGELGLNEAQIKIWFQNKRAKLKKSSGTKNPLALQLMAQGLYNHSTVPLTREEEEMQELQEAAAAAAAASSAEPT</sequence>
<keyword evidence="3 6" id="KW-0238">DNA-binding</keyword>
<keyword evidence="4 6" id="KW-0371">Homeobox</keyword>
<keyword evidence="12" id="KW-1185">Reference proteome</keyword>
<dbReference type="InterPro" id="IPR050720">
    <property type="entry name" value="Engrailed_Homeobox_TFs"/>
</dbReference>
<dbReference type="PRINTS" id="PR00031">
    <property type="entry name" value="HTHREPRESSR"/>
</dbReference>
<dbReference type="Pfam" id="PF00046">
    <property type="entry name" value="Homeodomain"/>
    <property type="match status" value="1"/>
</dbReference>
<dbReference type="GO" id="GO:0000981">
    <property type="term" value="F:DNA-binding transcription factor activity, RNA polymerase II-specific"/>
    <property type="evidence" value="ECO:0007669"/>
    <property type="project" value="InterPro"/>
</dbReference>
<evidence type="ECO:0000256" key="1">
    <source>
        <dbReference type="ARBA" id="ARBA00004123"/>
    </source>
</evidence>
<dbReference type="InterPro" id="IPR001356">
    <property type="entry name" value="HD"/>
</dbReference>
<dbReference type="eggNOG" id="KOG0489">
    <property type="taxonomic scope" value="Eukaryota"/>
</dbReference>
<dbReference type="InParanoid" id="B4J903"/>
<gene>
    <name evidence="11" type="primary">Dgri\GH21390</name>
    <name evidence="11" type="ORF">Dgri_GH21390</name>
</gene>
<dbReference type="InterPro" id="IPR019737">
    <property type="entry name" value="Homeobox-engrailed_CS"/>
</dbReference>
<dbReference type="Gene3D" id="1.10.10.60">
    <property type="entry name" value="Homeodomain-like"/>
    <property type="match status" value="1"/>
</dbReference>
<evidence type="ECO:0000256" key="3">
    <source>
        <dbReference type="ARBA" id="ARBA00023125"/>
    </source>
</evidence>
<evidence type="ECO:0000256" key="5">
    <source>
        <dbReference type="ARBA" id="ARBA00023242"/>
    </source>
</evidence>
<protein>
    <recommendedName>
        <fullName evidence="8">Homeobox protein engrailed-like</fullName>
    </recommendedName>
</protein>
<keyword evidence="5 6" id="KW-0539">Nucleus</keyword>
<evidence type="ECO:0000256" key="2">
    <source>
        <dbReference type="ARBA" id="ARBA00022473"/>
    </source>
</evidence>
<dbReference type="CDD" id="cd00086">
    <property type="entry name" value="homeodomain"/>
    <property type="match status" value="1"/>
</dbReference>
<evidence type="ECO:0000313" key="11">
    <source>
        <dbReference type="EMBL" id="EDW01352.1"/>
    </source>
</evidence>
<feature type="domain" description="Homeobox" evidence="10">
    <location>
        <begin position="518"/>
        <end position="578"/>
    </location>
</feature>
<dbReference type="PhylomeDB" id="B4J903"/>
<dbReference type="Proteomes" id="UP000001070">
    <property type="component" value="Unassembled WGS sequence"/>
</dbReference>
<comment type="subcellular location">
    <subcellularLocation>
        <location evidence="1 6 7">Nucleus</location>
    </subcellularLocation>
</comment>
<dbReference type="OMA" id="TSICNER"/>
<dbReference type="InterPro" id="IPR019549">
    <property type="entry name" value="Homeobox-engrailed_C-terminal"/>
</dbReference>
<evidence type="ECO:0000256" key="9">
    <source>
        <dbReference type="SAM" id="MobiDB-lite"/>
    </source>
</evidence>
<dbReference type="SUPFAM" id="SSF46689">
    <property type="entry name" value="Homeodomain-like"/>
    <property type="match status" value="1"/>
</dbReference>